<dbReference type="OrthoDB" id="9809937at2"/>
<keyword evidence="2" id="KW-1185">Reference proteome</keyword>
<name>A0A1H6YNX4_9BACT</name>
<accession>A0A1H6YNX4</accession>
<dbReference type="EMBL" id="FNZH01000003">
    <property type="protein sequence ID" value="SEJ38942.1"/>
    <property type="molecule type" value="Genomic_DNA"/>
</dbReference>
<sequence length="742" mass="82197">MKNRHTTKVMLLLVLLSFGTLIHLSWNNKEEGPDTDWFPFVPENTPDSGVIGMKSWLDAPAGKYGFVQMEKEQLVFENGKPIKFWGTNLNGSNAFPSREDAAKFTDFLSKYGVNAVRFHKFTWNATDPMHSTIPHPKKFERLDYFHARLKEAGIYYGWSAIYGHRVLPGDSSGLLAYQEVKNLTYPWSHLNGSTSSLVNFAPDLQALSIALTVNMLNRTNPHTGLRYADDPALAFVEFQNEDNIFWSAIERSLEQAPTYRALLCRQFSQWLLAKYGSLEQLENAWGPGTIPASESLDSGNIYPQPNHAIFSREYEAALANGQPLPVHLLDKMRFLYEQQVAYYRKFEQAVRETGYKGVIVGSCWQAGSGSSHLYNLHADYLVGMIDRHNYFGGGAGGHQLATGAVKSASMLKNPGSGLLSTGLQQVVDRPFSFSEWMSLVPNQWTAEAAPLLAIYGMGLQGWDASFSFAVDIPRFSPFLESAHHGVYNATSPLHLGLYPALARMVYRGDVRESPVLGSRKVHLPSLETELPAFVERVAQGHDDKGFSGSLSPSSLAVGKIPLEFTALPERRQLPDLSPFLDSLSRSLISVTGELSWNVDRGYFSVNTPGSKGLVGFLPDSARTLGRWTVQSPNEFAVILLTSLQAGKSLDQADSLLLTTVARARNTGMVYSDSGDELEAIGTSPLLLEPVDLNLGLPVGEHFDLCILDHDGRVTDARFAVTEGRLELRGSQTKSLYYLLLRR</sequence>
<dbReference type="Gene3D" id="3.20.20.80">
    <property type="entry name" value="Glycosidases"/>
    <property type="match status" value="1"/>
</dbReference>
<evidence type="ECO:0000313" key="1">
    <source>
        <dbReference type="EMBL" id="SEJ38942.1"/>
    </source>
</evidence>
<dbReference type="SUPFAM" id="SSF51445">
    <property type="entry name" value="(Trans)glycosidases"/>
    <property type="match status" value="1"/>
</dbReference>
<proteinExistence type="predicted"/>
<evidence type="ECO:0000313" key="2">
    <source>
        <dbReference type="Proteomes" id="UP000199403"/>
    </source>
</evidence>
<dbReference type="STRING" id="1416801.SAMN05192553_103624"/>
<protein>
    <submittedName>
        <fullName evidence="1">Beta-galactosidase</fullName>
    </submittedName>
</protein>
<organism evidence="1 2">
    <name type="scientific">Cyclobacterium xiamenense</name>
    <dbReference type="NCBI Taxonomy" id="1297121"/>
    <lineage>
        <taxon>Bacteria</taxon>
        <taxon>Pseudomonadati</taxon>
        <taxon>Bacteroidota</taxon>
        <taxon>Cytophagia</taxon>
        <taxon>Cytophagales</taxon>
        <taxon>Cyclobacteriaceae</taxon>
        <taxon>Cyclobacterium</taxon>
    </lineage>
</organism>
<gene>
    <name evidence="1" type="ORF">SAMN05192553_103624</name>
</gene>
<dbReference type="Proteomes" id="UP000199403">
    <property type="component" value="Unassembled WGS sequence"/>
</dbReference>
<dbReference type="InterPro" id="IPR017853">
    <property type="entry name" value="GH"/>
</dbReference>
<dbReference type="AlphaFoldDB" id="A0A1H6YNX4"/>
<reference evidence="2" key="1">
    <citation type="submission" date="2016-10" db="EMBL/GenBank/DDBJ databases">
        <authorList>
            <person name="Varghese N."/>
            <person name="Submissions S."/>
        </authorList>
    </citation>
    <scope>NUCLEOTIDE SEQUENCE [LARGE SCALE GENOMIC DNA]</scope>
    <source>
        <strain evidence="2">IBRC-M 10761</strain>
    </source>
</reference>
<dbReference type="RefSeq" id="WP_092174386.1">
    <property type="nucleotide sequence ID" value="NZ_FNZH01000003.1"/>
</dbReference>